<keyword evidence="2" id="KW-0238">DNA-binding</keyword>
<dbReference type="InterPro" id="IPR018060">
    <property type="entry name" value="HTH_AraC"/>
</dbReference>
<keyword evidence="1" id="KW-0805">Transcription regulation</keyword>
<dbReference type="SMART" id="SM00342">
    <property type="entry name" value="HTH_ARAC"/>
    <property type="match status" value="1"/>
</dbReference>
<sequence length="710" mass="81517">MGTRIKDYRRTFAKYLLVFIVPILVLASYFLYYQHFVQKEKTEDFQLSLFTQFSQEIDLFYSSLQDLALSMSREGPLPDEDATKAEEDAFLDILHRYDSQLDDNVLMLYYPRHSQKVYVDDQVMDWNDFEHSQLYDISLSVSGIYTRLCSVLTPYYLAIRPSGNAAGYSTAVFFPVPLTGTDITGTLCFLVRSDYFDEIYEQYFSMLDSQLLILTAYSDCIYMKEDWDDSIMEGVVDRVSRAPVGLAMYEGAGGEDYAVMKSRSIKTGFSYVIIADEAAFHADSRTSLTMLMVLTAVLGIFSVVISLLIAKNWYQTFFKEKQEQSRIQRALSLKTVQIKEMVIRKLVDGSIRDGDEKALEYNLKCANMSFHHPLFAVFLLDIPVNMKEDQVYTLQHRLNTTRDTDFSLAACQLEVRGVLLLLANYEESISRPMVAKAVSEAAKPFTGSVRVYAGGGVDSAFKVDNSYIEACFMKDRSPGDEAGMHFFMKEKLESKSFKYREQERSIIMQAVRNGSLDAALGALDELFRIIDETPSPNMVKGMSYELINTIGKLCVEVREDVDEGLIDRLMTFRDPAQLHEWLEELVRQLVEEITKKGAEEDERTRHELVSYVQEHFADRDLSLDKLSSIFKLSFSSINKIFREETDTTFKSYTTELRFSQVKKELRETDRPIKDIITDCGYMDVANYLRKFKQHEGITPGQYRAQHRGGD</sequence>
<organism evidence="6 7">
    <name type="scientific">Candidatus Aphodenecus pullistercoris</name>
    <dbReference type="NCBI Taxonomy" id="2840669"/>
    <lineage>
        <taxon>Bacteria</taxon>
        <taxon>Pseudomonadati</taxon>
        <taxon>Spirochaetota</taxon>
        <taxon>Spirochaetia</taxon>
        <taxon>Spirochaetales</taxon>
        <taxon>Candidatus Aphodenecus</taxon>
    </lineage>
</organism>
<dbReference type="PANTHER" id="PTHR43280:SF2">
    <property type="entry name" value="HTH-TYPE TRANSCRIPTIONAL REGULATOR EXSA"/>
    <property type="match status" value="1"/>
</dbReference>
<keyword evidence="4" id="KW-0472">Membrane</keyword>
<evidence type="ECO:0000259" key="5">
    <source>
        <dbReference type="PROSITE" id="PS01124"/>
    </source>
</evidence>
<dbReference type="AlphaFoldDB" id="A0A9D9EBQ2"/>
<dbReference type="GO" id="GO:0043565">
    <property type="term" value="F:sequence-specific DNA binding"/>
    <property type="evidence" value="ECO:0007669"/>
    <property type="project" value="InterPro"/>
</dbReference>
<evidence type="ECO:0000256" key="2">
    <source>
        <dbReference type="ARBA" id="ARBA00023125"/>
    </source>
</evidence>
<keyword evidence="3" id="KW-0804">Transcription</keyword>
<proteinExistence type="predicted"/>
<evidence type="ECO:0000313" key="6">
    <source>
        <dbReference type="EMBL" id="MBO8443738.1"/>
    </source>
</evidence>
<evidence type="ECO:0000256" key="3">
    <source>
        <dbReference type="ARBA" id="ARBA00023163"/>
    </source>
</evidence>
<keyword evidence="4" id="KW-1133">Transmembrane helix</keyword>
<evidence type="ECO:0000256" key="1">
    <source>
        <dbReference type="ARBA" id="ARBA00023015"/>
    </source>
</evidence>
<accession>A0A9D9EBQ2</accession>
<keyword evidence="4" id="KW-0812">Transmembrane</keyword>
<name>A0A9D9EBQ2_9SPIR</name>
<dbReference type="PANTHER" id="PTHR43280">
    <property type="entry name" value="ARAC-FAMILY TRANSCRIPTIONAL REGULATOR"/>
    <property type="match status" value="1"/>
</dbReference>
<feature type="transmembrane region" description="Helical" evidence="4">
    <location>
        <begin position="12"/>
        <end position="32"/>
    </location>
</feature>
<evidence type="ECO:0000256" key="4">
    <source>
        <dbReference type="SAM" id="Phobius"/>
    </source>
</evidence>
<feature type="domain" description="HTH araC/xylS-type" evidence="5">
    <location>
        <begin position="606"/>
        <end position="705"/>
    </location>
</feature>
<feature type="transmembrane region" description="Helical" evidence="4">
    <location>
        <begin position="288"/>
        <end position="310"/>
    </location>
</feature>
<dbReference type="Gene3D" id="1.10.10.60">
    <property type="entry name" value="Homeodomain-like"/>
    <property type="match status" value="2"/>
</dbReference>
<dbReference type="InterPro" id="IPR009057">
    <property type="entry name" value="Homeodomain-like_sf"/>
</dbReference>
<dbReference type="Proteomes" id="UP000823633">
    <property type="component" value="Unassembled WGS sequence"/>
</dbReference>
<dbReference type="SUPFAM" id="SSF46689">
    <property type="entry name" value="Homeodomain-like"/>
    <property type="match status" value="1"/>
</dbReference>
<dbReference type="Pfam" id="PF12833">
    <property type="entry name" value="HTH_18"/>
    <property type="match status" value="1"/>
</dbReference>
<gene>
    <name evidence="6" type="ORF">IAC42_08315</name>
</gene>
<reference evidence="6" key="1">
    <citation type="submission" date="2020-10" db="EMBL/GenBank/DDBJ databases">
        <authorList>
            <person name="Gilroy R."/>
        </authorList>
    </citation>
    <scope>NUCLEOTIDE SEQUENCE</scope>
    <source>
        <strain evidence="6">11167</strain>
    </source>
</reference>
<evidence type="ECO:0000313" key="7">
    <source>
        <dbReference type="Proteomes" id="UP000823633"/>
    </source>
</evidence>
<protein>
    <submittedName>
        <fullName evidence="6">Helix-turn-helix domain-containing protein</fullName>
    </submittedName>
</protein>
<dbReference type="PROSITE" id="PS01124">
    <property type="entry name" value="HTH_ARAC_FAMILY_2"/>
    <property type="match status" value="1"/>
</dbReference>
<dbReference type="GO" id="GO:0003700">
    <property type="term" value="F:DNA-binding transcription factor activity"/>
    <property type="evidence" value="ECO:0007669"/>
    <property type="project" value="InterPro"/>
</dbReference>
<comment type="caution">
    <text evidence="6">The sequence shown here is derived from an EMBL/GenBank/DDBJ whole genome shotgun (WGS) entry which is preliminary data.</text>
</comment>
<dbReference type="EMBL" id="JADIMU010000055">
    <property type="protein sequence ID" value="MBO8443738.1"/>
    <property type="molecule type" value="Genomic_DNA"/>
</dbReference>
<reference evidence="6" key="2">
    <citation type="journal article" date="2021" name="PeerJ">
        <title>Extensive microbial diversity within the chicken gut microbiome revealed by metagenomics and culture.</title>
        <authorList>
            <person name="Gilroy R."/>
            <person name="Ravi A."/>
            <person name="Getino M."/>
            <person name="Pursley I."/>
            <person name="Horton D.L."/>
            <person name="Alikhan N.F."/>
            <person name="Baker D."/>
            <person name="Gharbi K."/>
            <person name="Hall N."/>
            <person name="Watson M."/>
            <person name="Adriaenssens E.M."/>
            <person name="Foster-Nyarko E."/>
            <person name="Jarju S."/>
            <person name="Secka A."/>
            <person name="Antonio M."/>
            <person name="Oren A."/>
            <person name="Chaudhuri R.R."/>
            <person name="La Ragione R."/>
            <person name="Hildebrand F."/>
            <person name="Pallen M.J."/>
        </authorList>
    </citation>
    <scope>NUCLEOTIDE SEQUENCE</scope>
    <source>
        <strain evidence="6">11167</strain>
    </source>
</reference>